<name>A0A225WKB0_9STRA</name>
<protein>
    <submittedName>
        <fullName evidence="2">Uncharacterized protein</fullName>
    </submittedName>
</protein>
<organism evidence="2 3">
    <name type="scientific">Phytophthora megakarya</name>
    <dbReference type="NCBI Taxonomy" id="4795"/>
    <lineage>
        <taxon>Eukaryota</taxon>
        <taxon>Sar</taxon>
        <taxon>Stramenopiles</taxon>
        <taxon>Oomycota</taxon>
        <taxon>Peronosporomycetes</taxon>
        <taxon>Peronosporales</taxon>
        <taxon>Peronosporaceae</taxon>
        <taxon>Phytophthora</taxon>
    </lineage>
</organism>
<evidence type="ECO:0000313" key="3">
    <source>
        <dbReference type="Proteomes" id="UP000198211"/>
    </source>
</evidence>
<feature type="signal peptide" evidence="1">
    <location>
        <begin position="1"/>
        <end position="18"/>
    </location>
</feature>
<reference evidence="3" key="1">
    <citation type="submission" date="2017-03" db="EMBL/GenBank/DDBJ databases">
        <title>Phytopthora megakarya and P. palmivora, two closely related causual agents of cacao black pod achieved similar genome size and gene model numbers by different mechanisms.</title>
        <authorList>
            <person name="Ali S."/>
            <person name="Shao J."/>
            <person name="Larry D.J."/>
            <person name="Kronmiller B."/>
            <person name="Shen D."/>
            <person name="Strem M.D."/>
            <person name="Melnick R.L."/>
            <person name="Guiltinan M.J."/>
            <person name="Tyler B.M."/>
            <person name="Meinhardt L.W."/>
            <person name="Bailey B.A."/>
        </authorList>
    </citation>
    <scope>NUCLEOTIDE SEQUENCE [LARGE SCALE GENOMIC DNA]</scope>
    <source>
        <strain evidence="3">zdho120</strain>
    </source>
</reference>
<evidence type="ECO:0000256" key="1">
    <source>
        <dbReference type="SAM" id="SignalP"/>
    </source>
</evidence>
<feature type="chain" id="PRO_5012917510" evidence="1">
    <location>
        <begin position="19"/>
        <end position="54"/>
    </location>
</feature>
<dbReference type="EMBL" id="NBNE01000734">
    <property type="protein sequence ID" value="OWZ17559.1"/>
    <property type="molecule type" value="Genomic_DNA"/>
</dbReference>
<proteinExistence type="predicted"/>
<comment type="caution">
    <text evidence="2">The sequence shown here is derived from an EMBL/GenBank/DDBJ whole genome shotgun (WGS) entry which is preliminary data.</text>
</comment>
<dbReference type="AlphaFoldDB" id="A0A225WKB0"/>
<evidence type="ECO:0000313" key="2">
    <source>
        <dbReference type="EMBL" id="OWZ17559.1"/>
    </source>
</evidence>
<keyword evidence="1" id="KW-0732">Signal</keyword>
<sequence length="54" mass="5892">MLIIQGLLAKFQLAVISSQPVVCRTPSILNGWDINEASTPAAGTTRSKTRLMYE</sequence>
<dbReference type="Proteomes" id="UP000198211">
    <property type="component" value="Unassembled WGS sequence"/>
</dbReference>
<accession>A0A225WKB0</accession>
<keyword evidence="3" id="KW-1185">Reference proteome</keyword>
<gene>
    <name evidence="2" type="ORF">PHMEG_0008489</name>
</gene>